<gene>
    <name evidence="7 9" type="primary">surA</name>
    <name evidence="9" type="ORF">GCM10007878_04500</name>
</gene>
<feature type="signal peptide" evidence="7">
    <location>
        <begin position="1"/>
        <end position="22"/>
    </location>
</feature>
<name>A0ABQ5ZVE7_9GAMM</name>
<evidence type="ECO:0000256" key="2">
    <source>
        <dbReference type="ARBA" id="ARBA00022737"/>
    </source>
</evidence>
<comment type="caution">
    <text evidence="9">The sequence shown here is derived from an EMBL/GenBank/DDBJ whole genome shotgun (WGS) entry which is preliminary data.</text>
</comment>
<dbReference type="Gene3D" id="1.10.4030.10">
    <property type="entry name" value="Porin chaperone SurA, peptide-binding domain"/>
    <property type="match status" value="1"/>
</dbReference>
<feature type="domain" description="PpiC" evidence="8">
    <location>
        <begin position="283"/>
        <end position="382"/>
    </location>
</feature>
<accession>A0ABQ5ZVE7</accession>
<evidence type="ECO:0000256" key="5">
    <source>
        <dbReference type="ARBA" id="ARBA00023186"/>
    </source>
</evidence>
<evidence type="ECO:0000256" key="4">
    <source>
        <dbReference type="ARBA" id="ARBA00023110"/>
    </source>
</evidence>
<evidence type="ECO:0000313" key="9">
    <source>
        <dbReference type="EMBL" id="GLR63015.1"/>
    </source>
</evidence>
<dbReference type="InterPro" id="IPR046357">
    <property type="entry name" value="PPIase_dom_sf"/>
</dbReference>
<comment type="catalytic activity">
    <reaction evidence="7">
        <text>[protein]-peptidylproline (omega=180) = [protein]-peptidylproline (omega=0)</text>
        <dbReference type="Rhea" id="RHEA:16237"/>
        <dbReference type="Rhea" id="RHEA-COMP:10747"/>
        <dbReference type="Rhea" id="RHEA-COMP:10748"/>
        <dbReference type="ChEBI" id="CHEBI:83833"/>
        <dbReference type="ChEBI" id="CHEBI:83834"/>
        <dbReference type="EC" id="5.2.1.8"/>
    </reaction>
</comment>
<feature type="chain" id="PRO_5044940183" description="Chaperone SurA" evidence="7">
    <location>
        <begin position="23"/>
        <end position="427"/>
    </location>
</feature>
<dbReference type="SUPFAM" id="SSF54534">
    <property type="entry name" value="FKBP-like"/>
    <property type="match status" value="2"/>
</dbReference>
<keyword evidence="6 7" id="KW-0413">Isomerase</keyword>
<dbReference type="Pfam" id="PF09312">
    <property type="entry name" value="SurA_N"/>
    <property type="match status" value="1"/>
</dbReference>
<comment type="subcellular location">
    <subcellularLocation>
        <location evidence="7">Periplasm</location>
    </subcellularLocation>
    <text evidence="7">Is capable of associating with the outer membrane.</text>
</comment>
<dbReference type="InterPro" id="IPR000297">
    <property type="entry name" value="PPIase_PpiC"/>
</dbReference>
<keyword evidence="10" id="KW-1185">Reference proteome</keyword>
<protein>
    <recommendedName>
        <fullName evidence="7">Chaperone SurA</fullName>
    </recommendedName>
    <alternativeName>
        <fullName evidence="7">Peptidyl-prolyl cis-trans isomerase SurA</fullName>
        <shortName evidence="7">PPIase SurA</shortName>
        <ecNumber evidence="7">5.2.1.8</ecNumber>
    </alternativeName>
    <alternativeName>
        <fullName evidence="7">Rotamase SurA</fullName>
    </alternativeName>
</protein>
<dbReference type="SUPFAM" id="SSF109998">
    <property type="entry name" value="Triger factor/SurA peptide-binding domain-like"/>
    <property type="match status" value="1"/>
</dbReference>
<reference evidence="10" key="1">
    <citation type="journal article" date="2019" name="Int. J. Syst. Evol. Microbiol.">
        <title>The Global Catalogue of Microorganisms (GCM) 10K type strain sequencing project: providing services to taxonomists for standard genome sequencing and annotation.</title>
        <authorList>
            <consortium name="The Broad Institute Genomics Platform"/>
            <consortium name="The Broad Institute Genome Sequencing Center for Infectious Disease"/>
            <person name="Wu L."/>
            <person name="Ma J."/>
        </authorList>
    </citation>
    <scope>NUCLEOTIDE SEQUENCE [LARGE SCALE GENOMIC DNA]</scope>
    <source>
        <strain evidence="10">NBRC 100033</strain>
    </source>
</reference>
<feature type="domain" description="PpiC" evidence="8">
    <location>
        <begin position="173"/>
        <end position="274"/>
    </location>
</feature>
<keyword evidence="4 7" id="KW-0697">Rotamase</keyword>
<dbReference type="EMBL" id="BSOR01000008">
    <property type="protein sequence ID" value="GLR63015.1"/>
    <property type="molecule type" value="Genomic_DNA"/>
</dbReference>
<evidence type="ECO:0000256" key="6">
    <source>
        <dbReference type="ARBA" id="ARBA00023235"/>
    </source>
</evidence>
<keyword evidence="3 7" id="KW-0574">Periplasm</keyword>
<dbReference type="InterPro" id="IPR027304">
    <property type="entry name" value="Trigger_fact/SurA_dom_sf"/>
</dbReference>
<evidence type="ECO:0000259" key="8">
    <source>
        <dbReference type="PROSITE" id="PS50198"/>
    </source>
</evidence>
<dbReference type="InterPro" id="IPR050280">
    <property type="entry name" value="OMP_Chaperone_SurA"/>
</dbReference>
<sequence length="427" mass="48290" precursor="true">MLKKIWVTSLMLGLLMSLAAKAEPRLIDKIVAVVDEEALMQSELEQRIQQANEQIAERGIRPPPAEILRQQVLDRLIIDTIQLQLAKRGGLRVDDQTLNETLANIAQQNNMTLRQFSQAIENDGITFNEFREQIRHEMLISQVRQRRVGERIQVSEQEVDNYLTSPEALQQDGREYRVGHILISIPDSPSPEQIKQAQERAEALKQKLAAGADFQEQAIASSAADEALSGGDLGWRSALALPSIFTDQVPKLPLGGIAGPIRSPSGFHIIKLLEVRGGDQLFIDQTQARHLLLMPNAVRDEQATLAEIRKIKQRIEQGESLASLARELSDDRGSKQSGGSLGWVNPGQMVPEFETAMNELAVGQVSQPVKSQFGWHLIQVEERRKSDMTDLMRRQQVRRILSERRFEEEVQNWLREIRDSTWVEIRS</sequence>
<dbReference type="RefSeq" id="WP_027850619.1">
    <property type="nucleotide sequence ID" value="NZ_BSOR01000008.1"/>
</dbReference>
<dbReference type="HAMAP" id="MF_01183">
    <property type="entry name" value="Chaperone_SurA"/>
    <property type="match status" value="1"/>
</dbReference>
<keyword evidence="5 7" id="KW-0143">Chaperone</keyword>
<dbReference type="Gene3D" id="3.10.50.40">
    <property type="match status" value="2"/>
</dbReference>
<dbReference type="PANTHER" id="PTHR47637:SF1">
    <property type="entry name" value="CHAPERONE SURA"/>
    <property type="match status" value="1"/>
</dbReference>
<evidence type="ECO:0000256" key="3">
    <source>
        <dbReference type="ARBA" id="ARBA00022764"/>
    </source>
</evidence>
<organism evidence="9 10">
    <name type="scientific">Marinospirillum insulare</name>
    <dbReference type="NCBI Taxonomy" id="217169"/>
    <lineage>
        <taxon>Bacteria</taxon>
        <taxon>Pseudomonadati</taxon>
        <taxon>Pseudomonadota</taxon>
        <taxon>Gammaproteobacteria</taxon>
        <taxon>Oceanospirillales</taxon>
        <taxon>Oceanospirillaceae</taxon>
        <taxon>Marinospirillum</taxon>
    </lineage>
</organism>
<dbReference type="Pfam" id="PF00639">
    <property type="entry name" value="Rotamase"/>
    <property type="match status" value="2"/>
</dbReference>
<dbReference type="InterPro" id="IPR023034">
    <property type="entry name" value="PPIase_SurA"/>
</dbReference>
<comment type="function">
    <text evidence="7">Chaperone involved in the correct folding and assembly of outer membrane proteins. Recognizes specific patterns of aromatic residues and the orientation of their side chains, which are found more frequently in integral outer membrane proteins. May act in both early periplasmic and late outer membrane-associated steps of protein maturation.</text>
</comment>
<dbReference type="PROSITE" id="PS50198">
    <property type="entry name" value="PPIC_PPIASE_2"/>
    <property type="match status" value="2"/>
</dbReference>
<proteinExistence type="inferred from homology"/>
<dbReference type="InterPro" id="IPR015391">
    <property type="entry name" value="SurA_N"/>
</dbReference>
<keyword evidence="1 7" id="KW-0732">Signal</keyword>
<dbReference type="Proteomes" id="UP001156682">
    <property type="component" value="Unassembled WGS sequence"/>
</dbReference>
<keyword evidence="2 7" id="KW-0677">Repeat</keyword>
<comment type="domain">
    <text evidence="7">The PPIase activity resides only in the second parvulin domain. The N-terminal region and the C-terminal tail are necessary and sufficient for the chaperone activity of SurA. The PPIase activity is dispensable for SurA to function as a chaperone. The N-terminal region and the C-terminal tail are also required for porin recognition.</text>
</comment>
<evidence type="ECO:0000313" key="10">
    <source>
        <dbReference type="Proteomes" id="UP001156682"/>
    </source>
</evidence>
<evidence type="ECO:0000256" key="1">
    <source>
        <dbReference type="ARBA" id="ARBA00022729"/>
    </source>
</evidence>
<dbReference type="PANTHER" id="PTHR47637">
    <property type="entry name" value="CHAPERONE SURA"/>
    <property type="match status" value="1"/>
</dbReference>
<dbReference type="EC" id="5.2.1.8" evidence="7"/>
<evidence type="ECO:0000256" key="7">
    <source>
        <dbReference type="HAMAP-Rule" id="MF_01183"/>
    </source>
</evidence>